<gene>
    <name evidence="1" type="ORF">AVEN_16504_1</name>
</gene>
<accession>A0A4Y2NCQ6</accession>
<keyword evidence="2" id="KW-1185">Reference proteome</keyword>
<dbReference type="AlphaFoldDB" id="A0A4Y2NCQ6"/>
<dbReference type="EMBL" id="BGPR01008834">
    <property type="protein sequence ID" value="GBN36400.1"/>
    <property type="molecule type" value="Genomic_DNA"/>
</dbReference>
<proteinExistence type="predicted"/>
<organism evidence="1 2">
    <name type="scientific">Araneus ventricosus</name>
    <name type="common">Orbweaver spider</name>
    <name type="synonym">Epeira ventricosa</name>
    <dbReference type="NCBI Taxonomy" id="182803"/>
    <lineage>
        <taxon>Eukaryota</taxon>
        <taxon>Metazoa</taxon>
        <taxon>Ecdysozoa</taxon>
        <taxon>Arthropoda</taxon>
        <taxon>Chelicerata</taxon>
        <taxon>Arachnida</taxon>
        <taxon>Araneae</taxon>
        <taxon>Araneomorphae</taxon>
        <taxon>Entelegynae</taxon>
        <taxon>Araneoidea</taxon>
        <taxon>Araneidae</taxon>
        <taxon>Araneus</taxon>
    </lineage>
</organism>
<sequence length="100" mass="11618">MIYLSETSNKSLRGGGNQTRHYRNNIVDGKIDFQAALSYQPQTAQHFVRFIFPKIVRNEMELLSFSSSVPLGYVDDYPLTLLLHVTYIFCLYIFEKSTFL</sequence>
<comment type="caution">
    <text evidence="1">The sequence shown here is derived from an EMBL/GenBank/DDBJ whole genome shotgun (WGS) entry which is preliminary data.</text>
</comment>
<dbReference type="Proteomes" id="UP000499080">
    <property type="component" value="Unassembled WGS sequence"/>
</dbReference>
<reference evidence="1 2" key="1">
    <citation type="journal article" date="2019" name="Sci. Rep.">
        <title>Orb-weaving spider Araneus ventricosus genome elucidates the spidroin gene catalogue.</title>
        <authorList>
            <person name="Kono N."/>
            <person name="Nakamura H."/>
            <person name="Ohtoshi R."/>
            <person name="Moran D.A.P."/>
            <person name="Shinohara A."/>
            <person name="Yoshida Y."/>
            <person name="Fujiwara M."/>
            <person name="Mori M."/>
            <person name="Tomita M."/>
            <person name="Arakawa K."/>
        </authorList>
    </citation>
    <scope>NUCLEOTIDE SEQUENCE [LARGE SCALE GENOMIC DNA]</scope>
</reference>
<evidence type="ECO:0000313" key="1">
    <source>
        <dbReference type="EMBL" id="GBN36400.1"/>
    </source>
</evidence>
<protein>
    <submittedName>
        <fullName evidence="1">Uncharacterized protein</fullName>
    </submittedName>
</protein>
<evidence type="ECO:0000313" key="2">
    <source>
        <dbReference type="Proteomes" id="UP000499080"/>
    </source>
</evidence>
<name>A0A4Y2NCQ6_ARAVE</name>